<dbReference type="InterPro" id="IPR011701">
    <property type="entry name" value="MFS"/>
</dbReference>
<dbReference type="Gene3D" id="1.20.1250.20">
    <property type="entry name" value="MFS general substrate transporter like domains"/>
    <property type="match status" value="2"/>
</dbReference>
<feature type="domain" description="Major facilitator superfamily (MFS) profile" evidence="9">
    <location>
        <begin position="1"/>
        <end position="434"/>
    </location>
</feature>
<evidence type="ECO:0000256" key="2">
    <source>
        <dbReference type="ARBA" id="ARBA00022448"/>
    </source>
</evidence>
<keyword evidence="3 8" id="KW-0812">Transmembrane</keyword>
<dbReference type="InterPro" id="IPR036259">
    <property type="entry name" value="MFS_trans_sf"/>
</dbReference>
<feature type="transmembrane region" description="Helical" evidence="8">
    <location>
        <begin position="107"/>
        <end position="129"/>
    </location>
</feature>
<reference evidence="11" key="1">
    <citation type="journal article" date="2019" name="Int. J. Syst. Evol. Microbiol.">
        <title>The Global Catalogue of Microorganisms (GCM) 10K type strain sequencing project: providing services to taxonomists for standard genome sequencing and annotation.</title>
        <authorList>
            <consortium name="The Broad Institute Genomics Platform"/>
            <consortium name="The Broad Institute Genome Sequencing Center for Infectious Disease"/>
            <person name="Wu L."/>
            <person name="Ma J."/>
        </authorList>
    </citation>
    <scope>NUCLEOTIDE SEQUENCE [LARGE SCALE GENOMIC DNA]</scope>
    <source>
        <strain evidence="11">JCM 4855</strain>
    </source>
</reference>
<evidence type="ECO:0000313" key="10">
    <source>
        <dbReference type="EMBL" id="MFC7016110.1"/>
    </source>
</evidence>
<evidence type="ECO:0000256" key="1">
    <source>
        <dbReference type="ARBA" id="ARBA00004651"/>
    </source>
</evidence>
<evidence type="ECO:0000256" key="6">
    <source>
        <dbReference type="ARBA" id="ARBA00023251"/>
    </source>
</evidence>
<accession>A0ABW2ED25</accession>
<dbReference type="PANTHER" id="PTHR42718:SF9">
    <property type="entry name" value="MAJOR FACILITATOR SUPERFAMILY MULTIDRUG TRANSPORTER MFSC"/>
    <property type="match status" value="1"/>
</dbReference>
<feature type="transmembrane region" description="Helical" evidence="8">
    <location>
        <begin position="411"/>
        <end position="430"/>
    </location>
</feature>
<evidence type="ECO:0000259" key="9">
    <source>
        <dbReference type="PROSITE" id="PS50850"/>
    </source>
</evidence>
<feature type="transmembrane region" description="Helical" evidence="8">
    <location>
        <begin position="369"/>
        <end position="391"/>
    </location>
</feature>
<dbReference type="RefSeq" id="WP_189878867.1">
    <property type="nucleotide sequence ID" value="NZ_BMWA01000030.1"/>
</dbReference>
<proteinExistence type="predicted"/>
<sequence>MVSPALPLMREQLGVSRAEIAWAVSGVLLSGAVATPVIGRLADIWDKRKVLLGVLAVVCIGTVISALSVSVLMLTLGQVLQGVGLGTVPLAVGIMRQTQSERRVKSGNGIMVGTIFFCTAVAMVASGVVADHLHYGWLFWFPFMILVVGLIVTWHVVPSCPPPGSGRSRRVDLPGAALLGGGLAMLLYGITMAATWGWISTGFLSLVGVSCLLVALFIVVELRTTEPLVDIRILTSRSVITASCFMVVSGFSMNVLFVAIPMQVQEPISTGYGLGATGTITGFILLPGILIGTAAPVASWLDRTIGQRATAVFGPMCSATGFLIMLGSAGSLPMVLIALVVGGFGTAATITQAMNIVVSSVPSERVGAFSGLAFVIKAVGGTLGAQLTASILATDSDGANAVPSWGAFKTIFFVGAAVCLTVTLCGLRLLKRGSGQPAQGEGAEPGSGELTGRTSSA</sequence>
<feature type="transmembrane region" description="Helical" evidence="8">
    <location>
        <begin position="309"/>
        <end position="329"/>
    </location>
</feature>
<keyword evidence="5 8" id="KW-0472">Membrane</keyword>
<feature type="transmembrane region" description="Helical" evidence="8">
    <location>
        <begin position="272"/>
        <end position="297"/>
    </location>
</feature>
<feature type="transmembrane region" description="Helical" evidence="8">
    <location>
        <begin position="79"/>
        <end position="95"/>
    </location>
</feature>
<organism evidence="10 11">
    <name type="scientific">Streptomyces viridiviolaceus</name>
    <dbReference type="NCBI Taxonomy" id="68282"/>
    <lineage>
        <taxon>Bacteria</taxon>
        <taxon>Bacillati</taxon>
        <taxon>Actinomycetota</taxon>
        <taxon>Actinomycetes</taxon>
        <taxon>Kitasatosporales</taxon>
        <taxon>Streptomycetaceae</taxon>
        <taxon>Streptomyces</taxon>
    </lineage>
</organism>
<dbReference type="PROSITE" id="PS50850">
    <property type="entry name" value="MFS"/>
    <property type="match status" value="1"/>
</dbReference>
<keyword evidence="2" id="KW-0813">Transport</keyword>
<feature type="transmembrane region" description="Helical" evidence="8">
    <location>
        <begin position="240"/>
        <end position="260"/>
    </location>
</feature>
<feature type="region of interest" description="Disordered" evidence="7">
    <location>
        <begin position="433"/>
        <end position="457"/>
    </location>
</feature>
<comment type="subcellular location">
    <subcellularLocation>
        <location evidence="1">Cell membrane</location>
        <topology evidence="1">Multi-pass membrane protein</topology>
    </subcellularLocation>
</comment>
<dbReference type="SUPFAM" id="SSF103473">
    <property type="entry name" value="MFS general substrate transporter"/>
    <property type="match status" value="2"/>
</dbReference>
<comment type="caution">
    <text evidence="10">The sequence shown here is derived from an EMBL/GenBank/DDBJ whole genome shotgun (WGS) entry which is preliminary data.</text>
</comment>
<name>A0ABW2ED25_9ACTN</name>
<evidence type="ECO:0000256" key="7">
    <source>
        <dbReference type="SAM" id="MobiDB-lite"/>
    </source>
</evidence>
<evidence type="ECO:0000256" key="3">
    <source>
        <dbReference type="ARBA" id="ARBA00022692"/>
    </source>
</evidence>
<evidence type="ECO:0000256" key="5">
    <source>
        <dbReference type="ARBA" id="ARBA00023136"/>
    </source>
</evidence>
<dbReference type="PANTHER" id="PTHR42718">
    <property type="entry name" value="MAJOR FACILITATOR SUPERFAMILY MULTIDRUG TRANSPORTER MFSC"/>
    <property type="match status" value="1"/>
</dbReference>
<feature type="transmembrane region" description="Helical" evidence="8">
    <location>
        <begin position="20"/>
        <end position="38"/>
    </location>
</feature>
<protein>
    <submittedName>
        <fullName evidence="10">MFS transporter</fullName>
    </submittedName>
</protein>
<feature type="transmembrane region" description="Helical" evidence="8">
    <location>
        <begin position="50"/>
        <end position="73"/>
    </location>
</feature>
<evidence type="ECO:0000256" key="4">
    <source>
        <dbReference type="ARBA" id="ARBA00022989"/>
    </source>
</evidence>
<dbReference type="Pfam" id="PF07690">
    <property type="entry name" value="MFS_1"/>
    <property type="match status" value="2"/>
</dbReference>
<dbReference type="Proteomes" id="UP001596409">
    <property type="component" value="Unassembled WGS sequence"/>
</dbReference>
<keyword evidence="4 8" id="KW-1133">Transmembrane helix</keyword>
<evidence type="ECO:0000256" key="8">
    <source>
        <dbReference type="SAM" id="Phobius"/>
    </source>
</evidence>
<feature type="transmembrane region" description="Helical" evidence="8">
    <location>
        <begin position="135"/>
        <end position="157"/>
    </location>
</feature>
<dbReference type="EMBL" id="JBHSYM010000073">
    <property type="protein sequence ID" value="MFC7016110.1"/>
    <property type="molecule type" value="Genomic_DNA"/>
</dbReference>
<keyword evidence="6" id="KW-0046">Antibiotic resistance</keyword>
<keyword evidence="11" id="KW-1185">Reference proteome</keyword>
<evidence type="ECO:0000313" key="11">
    <source>
        <dbReference type="Proteomes" id="UP001596409"/>
    </source>
</evidence>
<feature type="transmembrane region" description="Helical" evidence="8">
    <location>
        <begin position="177"/>
        <end position="196"/>
    </location>
</feature>
<feature type="transmembrane region" description="Helical" evidence="8">
    <location>
        <begin position="335"/>
        <end position="357"/>
    </location>
</feature>
<gene>
    <name evidence="10" type="ORF">ACFQMH_31320</name>
</gene>
<dbReference type="InterPro" id="IPR020846">
    <property type="entry name" value="MFS_dom"/>
</dbReference>
<feature type="transmembrane region" description="Helical" evidence="8">
    <location>
        <begin position="202"/>
        <end position="220"/>
    </location>
</feature>